<organism evidence="1 2">
    <name type="scientific">Desulfohalobium retbaense (strain ATCC 49708 / DSM 5692 / JCM 16813 / HR100)</name>
    <dbReference type="NCBI Taxonomy" id="485915"/>
    <lineage>
        <taxon>Bacteria</taxon>
        <taxon>Pseudomonadati</taxon>
        <taxon>Thermodesulfobacteriota</taxon>
        <taxon>Desulfovibrionia</taxon>
        <taxon>Desulfovibrionales</taxon>
        <taxon>Desulfohalobiaceae</taxon>
        <taxon>Desulfohalobium</taxon>
    </lineage>
</organism>
<sequence>MLCREMFPGFLIGSLFQEAKFWGNSVQTRWPGAGNRGTCATKAEAAMRSIPRLQRISFFRNKHIFRYVIESFPMYILRWKVGQGCVELTGVVFTCALQVNTGKQGLVFTSVVFWVPIAPSVLKGLSRQVGAQTTIPARFSNRKWSRPCNRFLQRVWGACFLHGGLLVFVSIRLAPRGFCGHADGQYRRCVQHNWRELER</sequence>
<dbReference type="Proteomes" id="UP000001052">
    <property type="component" value="Chromosome"/>
</dbReference>
<accession>C8X2J4</accession>
<evidence type="ECO:0000313" key="2">
    <source>
        <dbReference type="Proteomes" id="UP000001052"/>
    </source>
</evidence>
<dbReference type="KEGG" id="drt:Dret_1353"/>
<proteinExistence type="predicted"/>
<reference evidence="2" key="1">
    <citation type="submission" date="2009-09" db="EMBL/GenBank/DDBJ databases">
        <title>The complete chromosome of Desulfohalobium retbaense DSM 5692.</title>
        <authorList>
            <consortium name="US DOE Joint Genome Institute (JGI-PGF)"/>
            <person name="Lucas S."/>
            <person name="Copeland A."/>
            <person name="Lapidus A."/>
            <person name="Glavina del Rio T."/>
            <person name="Dalin E."/>
            <person name="Tice H."/>
            <person name="Bruce D."/>
            <person name="Goodwin L."/>
            <person name="Pitluck S."/>
            <person name="Kyrpides N."/>
            <person name="Mavromatis K."/>
            <person name="Ivanova N."/>
            <person name="Mikhailova N."/>
            <person name="Munk A.C."/>
            <person name="Brettin T."/>
            <person name="Detter J.C."/>
            <person name="Han C."/>
            <person name="Tapia R."/>
            <person name="Larimer F."/>
            <person name="Land M."/>
            <person name="Hauser L."/>
            <person name="Markowitz V."/>
            <person name="Cheng J.-F."/>
            <person name="Hugenholtz P."/>
            <person name="Woyke T."/>
            <person name="Wu D."/>
            <person name="Spring S."/>
            <person name="Klenk H.-P."/>
            <person name="Eisen J.A."/>
        </authorList>
    </citation>
    <scope>NUCLEOTIDE SEQUENCE [LARGE SCALE GENOMIC DNA]</scope>
    <source>
        <strain evidence="2">DSM 5692</strain>
    </source>
</reference>
<dbReference type="EMBL" id="CP001734">
    <property type="protein sequence ID" value="ACV68641.1"/>
    <property type="molecule type" value="Genomic_DNA"/>
</dbReference>
<evidence type="ECO:0000313" key="1">
    <source>
        <dbReference type="EMBL" id="ACV68641.1"/>
    </source>
</evidence>
<reference evidence="1 2" key="2">
    <citation type="journal article" date="2010" name="Stand. Genomic Sci.">
        <title>Complete genome sequence of Desulfohalobium retbaense type strain (HR(100)).</title>
        <authorList>
            <person name="Spring S."/>
            <person name="Nolan M."/>
            <person name="Lapidus A."/>
            <person name="Glavina Del Rio T."/>
            <person name="Copeland A."/>
            <person name="Tice H."/>
            <person name="Cheng J.F."/>
            <person name="Lucas S."/>
            <person name="Land M."/>
            <person name="Chen F."/>
            <person name="Bruce D."/>
            <person name="Goodwin L."/>
            <person name="Pitluck S."/>
            <person name="Ivanova N."/>
            <person name="Mavromatis K."/>
            <person name="Mikhailova N."/>
            <person name="Pati A."/>
            <person name="Chen A."/>
            <person name="Palaniappan K."/>
            <person name="Hauser L."/>
            <person name="Chang Y.J."/>
            <person name="Jeffries C.D."/>
            <person name="Munk C."/>
            <person name="Kiss H."/>
            <person name="Chain P."/>
            <person name="Han C."/>
            <person name="Brettin T."/>
            <person name="Detter J.C."/>
            <person name="Schuler E."/>
            <person name="Goker M."/>
            <person name="Rohde M."/>
            <person name="Bristow J."/>
            <person name="Eisen J.A."/>
            <person name="Markowitz V."/>
            <person name="Hugenholtz P."/>
            <person name="Kyrpides N.C."/>
            <person name="Klenk H.P."/>
        </authorList>
    </citation>
    <scope>NUCLEOTIDE SEQUENCE [LARGE SCALE GENOMIC DNA]</scope>
    <source>
        <strain evidence="1 2">DSM 5692</strain>
    </source>
</reference>
<dbReference type="AlphaFoldDB" id="C8X2J4"/>
<protein>
    <submittedName>
        <fullName evidence="1">Uncharacterized protein</fullName>
    </submittedName>
</protein>
<dbReference type="HOGENOM" id="CLU_1370271_0_0_7"/>
<gene>
    <name evidence="1" type="ordered locus">Dret_1353</name>
</gene>
<name>C8X2J4_DESRD</name>
<keyword evidence="2" id="KW-1185">Reference proteome</keyword>